<feature type="domain" description="Conserved oligomeric Golgi complex subunit 3 C-terminal" evidence="16">
    <location>
        <begin position="529"/>
        <end position="897"/>
    </location>
</feature>
<evidence type="ECO:0000256" key="14">
    <source>
        <dbReference type="SAM" id="Phobius"/>
    </source>
</evidence>
<evidence type="ECO:0000256" key="13">
    <source>
        <dbReference type="ARBA" id="ARBA00031339"/>
    </source>
</evidence>
<evidence type="ECO:0000256" key="6">
    <source>
        <dbReference type="ARBA" id="ARBA00022692"/>
    </source>
</evidence>
<evidence type="ECO:0000313" key="18">
    <source>
        <dbReference type="WBParaSite" id="ALUE_0000823501-mRNA-1"/>
    </source>
</evidence>
<keyword evidence="5" id="KW-0813">Transport</keyword>
<evidence type="ECO:0000256" key="3">
    <source>
        <dbReference type="ARBA" id="ARBA00009936"/>
    </source>
</evidence>
<keyword evidence="10 14" id="KW-1133">Transmembrane helix</keyword>
<name>A0A9J2PE44_ASCLU</name>
<dbReference type="Proteomes" id="UP000036681">
    <property type="component" value="Unplaced"/>
</dbReference>
<evidence type="ECO:0000259" key="15">
    <source>
        <dbReference type="Pfam" id="PF04136"/>
    </source>
</evidence>
<protein>
    <recommendedName>
        <fullName evidence="4">Conserved oligomeric Golgi complex subunit 3</fullName>
    </recommendedName>
    <alternativeName>
        <fullName evidence="13">Component of oligomeric Golgi complex 3</fullName>
    </alternativeName>
</protein>
<keyword evidence="11" id="KW-0333">Golgi apparatus</keyword>
<dbReference type="InterPro" id="IPR005595">
    <property type="entry name" value="TRAP_alpha"/>
</dbReference>
<evidence type="ECO:0000256" key="9">
    <source>
        <dbReference type="ARBA" id="ARBA00022927"/>
    </source>
</evidence>
<keyword evidence="8" id="KW-0256">Endoplasmic reticulum</keyword>
<evidence type="ECO:0000259" key="16">
    <source>
        <dbReference type="Pfam" id="PF20671"/>
    </source>
</evidence>
<keyword evidence="7" id="KW-0732">Signal</keyword>
<organism evidence="17 18">
    <name type="scientific">Ascaris lumbricoides</name>
    <name type="common">Giant roundworm</name>
    <dbReference type="NCBI Taxonomy" id="6252"/>
    <lineage>
        <taxon>Eukaryota</taxon>
        <taxon>Metazoa</taxon>
        <taxon>Ecdysozoa</taxon>
        <taxon>Nematoda</taxon>
        <taxon>Chromadorea</taxon>
        <taxon>Rhabditida</taxon>
        <taxon>Spirurina</taxon>
        <taxon>Ascaridomorpha</taxon>
        <taxon>Ascaridoidea</taxon>
        <taxon>Ascarididae</taxon>
        <taxon>Ascaris</taxon>
    </lineage>
</organism>
<reference evidence="18" key="1">
    <citation type="submission" date="2023-03" db="UniProtKB">
        <authorList>
            <consortium name="WormBaseParasite"/>
        </authorList>
    </citation>
    <scope>IDENTIFICATION</scope>
</reference>
<dbReference type="InterPro" id="IPR048685">
    <property type="entry name" value="COG3_C"/>
</dbReference>
<evidence type="ECO:0000256" key="10">
    <source>
        <dbReference type="ARBA" id="ARBA00022989"/>
    </source>
</evidence>
<feature type="domain" description="Conserved oligomeric Golgi complex subunit 3 N-terminal" evidence="15">
    <location>
        <begin position="364"/>
        <end position="503"/>
    </location>
</feature>
<comment type="similarity">
    <text evidence="3">Belongs to the COG3 family.</text>
</comment>
<dbReference type="WBParaSite" id="ALUE_0000823501-mRNA-1">
    <property type="protein sequence ID" value="ALUE_0000823501-mRNA-1"/>
    <property type="gene ID" value="ALUE_0000823501"/>
</dbReference>
<keyword evidence="17" id="KW-1185">Reference proteome</keyword>
<evidence type="ECO:0000256" key="11">
    <source>
        <dbReference type="ARBA" id="ARBA00023034"/>
    </source>
</evidence>
<accession>A0A9J2PE44</accession>
<evidence type="ECO:0000256" key="1">
    <source>
        <dbReference type="ARBA" id="ARBA00004115"/>
    </source>
</evidence>
<dbReference type="GO" id="GO:0017119">
    <property type="term" value="C:Golgi transport complex"/>
    <property type="evidence" value="ECO:0007669"/>
    <property type="project" value="TreeGrafter"/>
</dbReference>
<evidence type="ECO:0000256" key="4">
    <source>
        <dbReference type="ARBA" id="ARBA00020976"/>
    </source>
</evidence>
<evidence type="ECO:0000256" key="7">
    <source>
        <dbReference type="ARBA" id="ARBA00022729"/>
    </source>
</evidence>
<dbReference type="GO" id="GO:0007030">
    <property type="term" value="P:Golgi organization"/>
    <property type="evidence" value="ECO:0007669"/>
    <property type="project" value="TreeGrafter"/>
</dbReference>
<feature type="transmembrane region" description="Helical" evidence="14">
    <location>
        <begin position="175"/>
        <end position="196"/>
    </location>
</feature>
<dbReference type="GO" id="GO:0005789">
    <property type="term" value="C:endoplasmic reticulum membrane"/>
    <property type="evidence" value="ECO:0007669"/>
    <property type="project" value="UniProtKB-SubCell"/>
</dbReference>
<dbReference type="GO" id="GO:0005801">
    <property type="term" value="C:cis-Golgi network"/>
    <property type="evidence" value="ECO:0007669"/>
    <property type="project" value="InterPro"/>
</dbReference>
<proteinExistence type="inferred from homology"/>
<dbReference type="Pfam" id="PF04136">
    <property type="entry name" value="COG3_N"/>
    <property type="match status" value="1"/>
</dbReference>
<dbReference type="InterPro" id="IPR007265">
    <property type="entry name" value="COG_su3"/>
</dbReference>
<dbReference type="PANTHER" id="PTHR13302:SF8">
    <property type="entry name" value="CONSERVED OLIGOMERIC GOLGI COMPLEX SUBUNIT 3"/>
    <property type="match status" value="1"/>
</dbReference>
<dbReference type="AlphaFoldDB" id="A0A9J2PE44"/>
<dbReference type="GO" id="GO:0000139">
    <property type="term" value="C:Golgi membrane"/>
    <property type="evidence" value="ECO:0007669"/>
    <property type="project" value="UniProtKB-SubCell"/>
</dbReference>
<dbReference type="Pfam" id="PF03896">
    <property type="entry name" value="TRAP_alpha"/>
    <property type="match status" value="1"/>
</dbReference>
<dbReference type="PANTHER" id="PTHR13302">
    <property type="entry name" value="CONSERVED OLIGOMERIC GOLGI COMPLEX COMPONENT 3"/>
    <property type="match status" value="1"/>
</dbReference>
<evidence type="ECO:0000313" key="17">
    <source>
        <dbReference type="Proteomes" id="UP000036681"/>
    </source>
</evidence>
<comment type="subcellular location">
    <subcellularLocation>
        <location evidence="1">Endoplasmic reticulum membrane</location>
        <topology evidence="1">Single-pass type I membrane protein</topology>
    </subcellularLocation>
    <subcellularLocation>
        <location evidence="2">Golgi apparatus membrane</location>
        <topology evidence="2">Peripheral membrane protein</topology>
    </subcellularLocation>
</comment>
<evidence type="ECO:0000256" key="2">
    <source>
        <dbReference type="ARBA" id="ARBA00004395"/>
    </source>
</evidence>
<dbReference type="GO" id="GO:0006886">
    <property type="term" value="P:intracellular protein transport"/>
    <property type="evidence" value="ECO:0007669"/>
    <property type="project" value="InterPro"/>
</dbReference>
<dbReference type="GO" id="GO:0006891">
    <property type="term" value="P:intra-Golgi vesicle-mediated transport"/>
    <property type="evidence" value="ECO:0007669"/>
    <property type="project" value="TreeGrafter"/>
</dbReference>
<keyword evidence="12 14" id="KW-0472">Membrane</keyword>
<dbReference type="Pfam" id="PF20671">
    <property type="entry name" value="COG3_C"/>
    <property type="match status" value="1"/>
</dbReference>
<evidence type="ECO:0000256" key="12">
    <source>
        <dbReference type="ARBA" id="ARBA00023136"/>
    </source>
</evidence>
<keyword evidence="6 14" id="KW-0812">Transmembrane</keyword>
<evidence type="ECO:0000256" key="8">
    <source>
        <dbReference type="ARBA" id="ARBA00022824"/>
    </source>
</evidence>
<sequence length="1101" mass="124269">LHLEVVRSQGDGDVEDEVINDEGASITPTEKEVTEDEVETIGASPDAYVSFLFTLPENSKDLPGGKLVKFLIGFHNRGEKDFIVRYCETSFRYPQDFSYHIQNFTLARYDRLVAPKQEASFDYAFFPSEQFAGRPLGLVVELHYVDSEGAVFVSALFNETVMIVEDESNFNTETGFLYVIFAAAVVLILLAGQHFLSKLTRKHGMAKSRQQSQALETGTTNKNEVDFEWIPREVLNHSWEKLRDAQNFLPFSCLESKLRTVYLTASNTLRLYCSHHLKEAKQAEVVSLALSMDNFETLHKGTVQLLTTAVATYALPLVDSDERSEEVDDEDLGEGELYSFLSKLHRDDAENSMDGMCDKNDEVKSLRTCMRRMHALAERYDICSKTMNELRADYNLVTERTSSLHHACDQMMAYQTQIAAGAEQIRANLYYYTQYESIMKKLTSGNVTITGQSFTQLLATIDECLTFLRAHMYYKDSALYVAKYEQCLSKAMTAIRSGVLADLEASATAVAERQTQLGVQNAYSDDDTFALLYGVFAAKANSVRAALSVAEQRFANVAEFESMAADCHRAYFSIRQQLLTPIVQKTIEQLLSRHADSSCALTRSGCAFLLRLCDDEFRLYKQFFNIAGEEKSSPRSRSSSEPPSSLKTVLAPFIASLTSFDDFIESFCRLFYDVLRPIIIHNPHLETLTELSTILKVEMIEERCGLMMSVLNPQSAIVDSISSNADLDSNMLNPRSGFVRVMRELVLDIAERIFYRAVLYAESDIANYQPSSGDLAYPEKLVMMNNIAKEVSAAKTNEGATSTAVATCAVDLNCLWYPTVRRTVICLSKLYNCLYAGVFECLSRELVTACCDSLKLAADQIEKTVGEKSTRTQGLIHAQLFVVKHLLILREQTSPFRSVPSSTSGGSWDEHALQRDYSFDLSKYKTSATQLFHDRDHWFELNSKNAFLEFLFQVPVSVSEQLGDFRRIIDARLKSHCHSLIENTANMIVVEFADYLNKAEELTKGDVDVKKETLVLASNMQNFVGQAYRKLTHCWPEIRSAFDLYIGAKDTEDILLQPVKKRIVDVFARANVFVEKFYDEEQKQIASVPVLEQIWLVLNSA</sequence>
<keyword evidence="9" id="KW-0653">Protein transport</keyword>
<evidence type="ECO:0000256" key="5">
    <source>
        <dbReference type="ARBA" id="ARBA00022448"/>
    </source>
</evidence>
<dbReference type="InterPro" id="IPR048320">
    <property type="entry name" value="COG3_N"/>
</dbReference>